<comment type="caution">
    <text evidence="1">The sequence shown here is derived from an EMBL/GenBank/DDBJ whole genome shotgun (WGS) entry which is preliminary data.</text>
</comment>
<reference evidence="2" key="1">
    <citation type="journal article" date="2015" name="Genome Announc.">
        <title>Draft Genome Sequence of an Anaerobic Ammonium-Oxidizing Bacterium, "Candidatus Brocadia sinica".</title>
        <authorList>
            <person name="Oshiki M."/>
            <person name="Shinyako-Hata K."/>
            <person name="Satoh H."/>
            <person name="Okabe S."/>
        </authorList>
    </citation>
    <scope>NUCLEOTIDE SEQUENCE [LARGE SCALE GENOMIC DNA]</scope>
    <source>
        <strain evidence="2">JPN1</strain>
    </source>
</reference>
<organism evidence="1 2">
    <name type="scientific">Candidatus Brocadia sinica JPN1</name>
    <dbReference type="NCBI Taxonomy" id="1197129"/>
    <lineage>
        <taxon>Bacteria</taxon>
        <taxon>Pseudomonadati</taxon>
        <taxon>Planctomycetota</taxon>
        <taxon>Candidatus Brocadiia</taxon>
        <taxon>Candidatus Brocadiales</taxon>
        <taxon>Candidatus Brocadiaceae</taxon>
        <taxon>Candidatus Brocadia</taxon>
    </lineage>
</organism>
<name>A0ABQ0K3X1_9BACT</name>
<dbReference type="RefSeq" id="WP_157842642.1">
    <property type="nucleotide sequence ID" value="NZ_BAFN01000002.1"/>
</dbReference>
<keyword evidence="2" id="KW-1185">Reference proteome</keyword>
<evidence type="ECO:0000313" key="2">
    <source>
        <dbReference type="Proteomes" id="UP000032309"/>
    </source>
</evidence>
<gene>
    <name evidence="1" type="ORF">BROSI_B0022</name>
</gene>
<protein>
    <submittedName>
        <fullName evidence="1">Uncharacterized protein</fullName>
    </submittedName>
</protein>
<sequence length="55" mass="6632">MILDVNYSVDNQRKNTERLAFIKERYKKLVLDPRREIEFEIEKALDDEDGDLDTM</sequence>
<dbReference type="EMBL" id="BAFN01000002">
    <property type="protein sequence ID" value="GAN35384.1"/>
    <property type="molecule type" value="Genomic_DNA"/>
</dbReference>
<evidence type="ECO:0000313" key="1">
    <source>
        <dbReference type="EMBL" id="GAN35384.1"/>
    </source>
</evidence>
<dbReference type="Proteomes" id="UP000032309">
    <property type="component" value="Unassembled WGS sequence"/>
</dbReference>
<accession>A0ABQ0K3X1</accession>
<proteinExistence type="predicted"/>